<dbReference type="AlphaFoldDB" id="K0K3N1"/>
<evidence type="ECO:0000313" key="2">
    <source>
        <dbReference type="Proteomes" id="UP000006281"/>
    </source>
</evidence>
<evidence type="ECO:0000313" key="1">
    <source>
        <dbReference type="EMBL" id="CCH32182.1"/>
    </source>
</evidence>
<sequence length="40" mass="4161">MATARAGATAYVTIEANDALDVKPCEGNKAAKCGCTATWW</sequence>
<proteinExistence type="predicted"/>
<dbReference type="HOGENOM" id="CLU_3296077_0_0_11"/>
<accession>K0K3N1</accession>
<name>K0K3N1_SACES</name>
<organism evidence="1 2">
    <name type="scientific">Saccharothrix espanaensis (strain ATCC 51144 / DSM 44229 / JCM 9112 / NBRC 15066 / NRRL 15764)</name>
    <dbReference type="NCBI Taxonomy" id="1179773"/>
    <lineage>
        <taxon>Bacteria</taxon>
        <taxon>Bacillati</taxon>
        <taxon>Actinomycetota</taxon>
        <taxon>Actinomycetes</taxon>
        <taxon>Pseudonocardiales</taxon>
        <taxon>Pseudonocardiaceae</taxon>
        <taxon>Saccharothrix</taxon>
    </lineage>
</organism>
<dbReference type="Proteomes" id="UP000006281">
    <property type="component" value="Chromosome"/>
</dbReference>
<dbReference type="EMBL" id="HE804045">
    <property type="protein sequence ID" value="CCH32182.1"/>
    <property type="molecule type" value="Genomic_DNA"/>
</dbReference>
<dbReference type="STRING" id="1179773.BN6_49120"/>
<protein>
    <submittedName>
        <fullName evidence="1">Uncharacterized protein</fullName>
    </submittedName>
</protein>
<dbReference type="RefSeq" id="WP_015102294.1">
    <property type="nucleotide sequence ID" value="NC_019673.1"/>
</dbReference>
<reference evidence="1 2" key="1">
    <citation type="journal article" date="2012" name="BMC Genomics">
        <title>Complete genome sequence of Saccharothrix espanaensis DSM 44229T and comparison to the other completely sequenced Pseudonocardiaceae.</title>
        <authorList>
            <person name="Strobel T."/>
            <person name="Al-Dilaimi A."/>
            <person name="Blom J."/>
            <person name="Gessner A."/>
            <person name="Kalinowski J."/>
            <person name="Luzhetska M."/>
            <person name="Puhler A."/>
            <person name="Szczepanowski R."/>
            <person name="Bechthold A."/>
            <person name="Ruckert C."/>
        </authorList>
    </citation>
    <scope>NUCLEOTIDE SEQUENCE [LARGE SCALE GENOMIC DNA]</scope>
    <source>
        <strain evidence="2">ATCC 51144 / DSM 44229 / JCM 9112 / NBRC 15066 / NRRL 15764</strain>
    </source>
</reference>
<gene>
    <name evidence="1" type="ordered locus">BN6_49120</name>
</gene>
<dbReference type="PATRIC" id="fig|1179773.3.peg.4927"/>
<keyword evidence="2" id="KW-1185">Reference proteome</keyword>
<dbReference type="KEGG" id="sesp:BN6_49120"/>